<name>A0AA96GND1_9BACT</name>
<keyword evidence="1" id="KW-0812">Transmembrane</keyword>
<evidence type="ECO:0000256" key="1">
    <source>
        <dbReference type="SAM" id="Phobius"/>
    </source>
</evidence>
<dbReference type="AlphaFoldDB" id="A0AA96GND1"/>
<keyword evidence="1" id="KW-0472">Membrane</keyword>
<accession>A0AA96GND1</accession>
<keyword evidence="1" id="KW-1133">Transmembrane helix</keyword>
<dbReference type="Pfam" id="PF06439">
    <property type="entry name" value="3keto-disac_hyd"/>
    <property type="match status" value="1"/>
</dbReference>
<dbReference type="InterPro" id="IPR010496">
    <property type="entry name" value="AL/BT2_dom"/>
</dbReference>
<feature type="domain" description="3-keto-alpha-glucoside-1,2-lyase/3-keto-2-hydroxy-glucal hydratase" evidence="2">
    <location>
        <begin position="206"/>
        <end position="261"/>
    </location>
</feature>
<dbReference type="KEGG" id="nneo:PQG83_07680"/>
<keyword evidence="4" id="KW-1185">Reference proteome</keyword>
<dbReference type="Gene3D" id="2.60.120.560">
    <property type="entry name" value="Exo-inulinase, domain 1"/>
    <property type="match status" value="1"/>
</dbReference>
<evidence type="ECO:0000313" key="3">
    <source>
        <dbReference type="EMBL" id="WNM63625.1"/>
    </source>
</evidence>
<proteinExistence type="predicted"/>
<reference evidence="3 4" key="1">
    <citation type="submission" date="2023-01" db="EMBL/GenBank/DDBJ databases">
        <title>Cultivation and genomic characterization of new, ubiquitous marine nitrite-oxidizing bacteria from the Nitrospirales.</title>
        <authorList>
            <person name="Mueller A.J."/>
            <person name="Daebeler A."/>
            <person name="Herbold C.W."/>
            <person name="Kirkegaard R.H."/>
            <person name="Daims H."/>
        </authorList>
    </citation>
    <scope>NUCLEOTIDE SEQUENCE [LARGE SCALE GENOMIC DNA]</scope>
    <source>
        <strain evidence="3 4">DK</strain>
    </source>
</reference>
<dbReference type="EMBL" id="CP116968">
    <property type="protein sequence ID" value="WNM63625.1"/>
    <property type="molecule type" value="Genomic_DNA"/>
</dbReference>
<feature type="transmembrane region" description="Helical" evidence="1">
    <location>
        <begin position="12"/>
        <end position="32"/>
    </location>
</feature>
<dbReference type="Proteomes" id="UP001302494">
    <property type="component" value="Chromosome"/>
</dbReference>
<dbReference type="GO" id="GO:0016787">
    <property type="term" value="F:hydrolase activity"/>
    <property type="evidence" value="ECO:0007669"/>
    <property type="project" value="InterPro"/>
</dbReference>
<organism evidence="3 4">
    <name type="scientific">Candidatus Nitrospira neomarina</name>
    <dbReference type="NCBI Taxonomy" id="3020899"/>
    <lineage>
        <taxon>Bacteria</taxon>
        <taxon>Pseudomonadati</taxon>
        <taxon>Nitrospirota</taxon>
        <taxon>Nitrospiria</taxon>
        <taxon>Nitrospirales</taxon>
        <taxon>Nitrospiraceae</taxon>
        <taxon>Nitrospira</taxon>
    </lineage>
</organism>
<sequence>MGVLNGKEPVVMLFGRFLLFELVMALLVLLLYGPGSLWAFPTIGDEMNSHQTWSFDTDQAGTLPRNFVVGTTLDGRTAGEWKVIDMNDAMSWLDDLDRREHKRIEKVLQTLEAASPPHVLAQLKNRGFEQDYHVILVEGTTVTDSDLSVSLLPVAGKGDMGGGLIWRAQDAQNYYITRANPLEQNIRLYRVVKGVRYKLSNFDHIISVETWHTLQVKARGDRLQIIFDGQTVFDVRDETFQSGHIGLWTKADAVTFFDDLRLSVVK</sequence>
<gene>
    <name evidence="3" type="ORF">PQG83_07680</name>
</gene>
<protein>
    <recommendedName>
        <fullName evidence="2">3-keto-alpha-glucoside-1,2-lyase/3-keto-2-hydroxy-glucal hydratase domain-containing protein</fullName>
    </recommendedName>
</protein>
<evidence type="ECO:0000259" key="2">
    <source>
        <dbReference type="Pfam" id="PF06439"/>
    </source>
</evidence>
<evidence type="ECO:0000313" key="4">
    <source>
        <dbReference type="Proteomes" id="UP001302494"/>
    </source>
</evidence>
<dbReference type="RefSeq" id="WP_312748313.1">
    <property type="nucleotide sequence ID" value="NZ_CP116968.1"/>
</dbReference>